<keyword evidence="2" id="KW-1185">Reference proteome</keyword>
<dbReference type="KEGG" id="sap:Sulac_0364"/>
<gene>
    <name evidence="1" type="ordered locus">Sulac_0364</name>
</gene>
<organism evidence="1 2">
    <name type="scientific">Sulfobacillus acidophilus (strain ATCC 700253 / DSM 10332 / NAL)</name>
    <dbReference type="NCBI Taxonomy" id="679936"/>
    <lineage>
        <taxon>Bacteria</taxon>
        <taxon>Bacillati</taxon>
        <taxon>Bacillota</taxon>
        <taxon>Clostridia</taxon>
        <taxon>Eubacteriales</taxon>
        <taxon>Clostridiales Family XVII. Incertae Sedis</taxon>
        <taxon>Sulfobacillus</taxon>
    </lineage>
</organism>
<reference evidence="2" key="1">
    <citation type="submission" date="2011-12" db="EMBL/GenBank/DDBJ databases">
        <title>The complete genome of chromosome of Sulfobacillus acidophilus DSM 10332.</title>
        <authorList>
            <person name="Lucas S."/>
            <person name="Han J."/>
            <person name="Lapidus A."/>
            <person name="Bruce D."/>
            <person name="Goodwin L."/>
            <person name="Pitluck S."/>
            <person name="Peters L."/>
            <person name="Kyrpides N."/>
            <person name="Mavromatis K."/>
            <person name="Ivanova N."/>
            <person name="Mikhailova N."/>
            <person name="Chertkov O."/>
            <person name="Saunders E."/>
            <person name="Detter J.C."/>
            <person name="Tapia R."/>
            <person name="Han C."/>
            <person name="Land M."/>
            <person name="Hauser L."/>
            <person name="Markowitz V."/>
            <person name="Cheng J.-F."/>
            <person name="Hugenholtz P."/>
            <person name="Woyke T."/>
            <person name="Wu D."/>
            <person name="Pukall R."/>
            <person name="Gehrich-Schroeter G."/>
            <person name="Schneider S."/>
            <person name="Klenk H.-P."/>
            <person name="Eisen J.A."/>
        </authorList>
    </citation>
    <scope>NUCLEOTIDE SEQUENCE [LARGE SCALE GENOMIC DNA]</scope>
    <source>
        <strain evidence="2">ATCC 700253 / DSM 10332 / NAL</strain>
    </source>
</reference>
<reference evidence="1 2" key="2">
    <citation type="journal article" date="2012" name="Stand. Genomic Sci.">
        <title>Complete genome sequence of the moderately thermophilic mineral-sulfide-oxidizing firmicute Sulfobacillus acidophilus type strain (NAL(T)).</title>
        <authorList>
            <person name="Anderson I."/>
            <person name="Chertkov O."/>
            <person name="Chen A."/>
            <person name="Saunders E."/>
            <person name="Lapidus A."/>
            <person name="Nolan M."/>
            <person name="Lucas S."/>
            <person name="Hammon N."/>
            <person name="Deshpande S."/>
            <person name="Cheng J.F."/>
            <person name="Han C."/>
            <person name="Tapia R."/>
            <person name="Goodwin L.A."/>
            <person name="Pitluck S."/>
            <person name="Liolios K."/>
            <person name="Pagani I."/>
            <person name="Ivanova N."/>
            <person name="Mikhailova N."/>
            <person name="Pati A."/>
            <person name="Palaniappan K."/>
            <person name="Land M."/>
            <person name="Pan C."/>
            <person name="Rohde M."/>
            <person name="Pukall R."/>
            <person name="Goker M."/>
            <person name="Detter J.C."/>
            <person name="Woyke T."/>
            <person name="Bristow J."/>
            <person name="Eisen J.A."/>
            <person name="Markowitz V."/>
            <person name="Hugenholtz P."/>
            <person name="Kyrpides N.C."/>
            <person name="Klenk H.P."/>
            <person name="Mavromatis K."/>
        </authorList>
    </citation>
    <scope>NUCLEOTIDE SEQUENCE [LARGE SCALE GENOMIC DNA]</scope>
    <source>
        <strain evidence="2">ATCC 700253 / DSM 10332 / NAL</strain>
    </source>
</reference>
<dbReference type="STRING" id="679936.Sulac_0364"/>
<dbReference type="AlphaFoldDB" id="G8TY26"/>
<dbReference type="EMBL" id="CP003179">
    <property type="protein sequence ID" value="AEW03933.1"/>
    <property type="molecule type" value="Genomic_DNA"/>
</dbReference>
<sequence>MAPWTTSWRWVREYLTAVRPTVARYLAEWQTQATAIEHSALRTQALSSLTTKQFHCEGGGIFSSPSRDPEQRLLPFIVAYQTACDYLDTITDRGPSQAPDNLRQLHQALLDAVTPGKSPEAYFRSHPDGDDGGYLTRLVTRCQTEVATWPGWSAVAPYIRTWVNLYIDLQVYKHGPVESRVPLLTAWADRHADPRWSLEWWEFAAATGSTLGLFALASEAQAGPSPSPDRIDRLARLYFPWMGALHILLDYWIDQQEDAQGGDLNFVTYYPSQKEALKRIQWIFDEALAASTLLEDAAFHHYIARGLLGFYLADQKARQGLRSPSCRLLVQGGPLSVGVWLVSLVGRAP</sequence>
<dbReference type="InterPro" id="IPR019712">
    <property type="entry name" value="YtpB-like"/>
</dbReference>
<dbReference type="Proteomes" id="UP000005439">
    <property type="component" value="Chromosome"/>
</dbReference>
<dbReference type="HOGENOM" id="CLU_042799_0_0_9"/>
<accession>G8TY26</accession>
<evidence type="ECO:0000313" key="2">
    <source>
        <dbReference type="Proteomes" id="UP000005439"/>
    </source>
</evidence>
<name>G8TY26_SULAD</name>
<dbReference type="PATRIC" id="fig|679936.5.peg.367"/>
<proteinExistence type="predicted"/>
<evidence type="ECO:0000313" key="1">
    <source>
        <dbReference type="EMBL" id="AEW03933.1"/>
    </source>
</evidence>
<protein>
    <recommendedName>
        <fullName evidence="3">DUF2600 domain-containing protein</fullName>
    </recommendedName>
</protein>
<evidence type="ECO:0008006" key="3">
    <source>
        <dbReference type="Google" id="ProtNLM"/>
    </source>
</evidence>
<dbReference type="Pfam" id="PF10776">
    <property type="entry name" value="DUF2600"/>
    <property type="match status" value="1"/>
</dbReference>